<evidence type="ECO:0000256" key="1">
    <source>
        <dbReference type="PIRSR" id="PIRSR600246-1"/>
    </source>
</evidence>
<sequence length="613" mass="64876">MFHSHRRSRKGGNTTCIFVHAGAGYHSEQNEHIHLKACNDAADMGMKILRAGGCAVDAVEIAIKVLEDREITNAGYGSNLALDGMVECDAVVVDHVGRSGACGAVSQIKNPISLARLILDQSMHQLSLRRVPPNLLVGQGATEFANECGMSVVPHDALVSSGARERWAKWKMELVNAKRKSSASPTSSHGVVTFTNTNDTSEKRSIADEESRKIHVRAMENSVWNEAQPASPPPFDDPAGSSTSESKLGSRPSSASNDLSSLSSVLAEQECLDPETGVCRDPAPELSRYSSRPPPTADMSTSQIIGPTKHRDDHLLAVTAPHVDVEMSDVDDDDDADLCESYKSDLFGSDKRGIRRLTSWTDGSSASDSTTTSLQLPSLTPSPPAAQSLPARPGQNSIPSQPSASDRVDPTIRPIGSGDSREDHVTDTVGAIAIDRYGNIACGASSGGIGMKHRGRIGPAALVGVGAAVVPTDRDDREQTCVATVTSGTGEHMATTMAATMFAERVYSGVKKTRGGALAECDNDDEIMKSVVDKEFMGHPSVVGSNSHGAIGVLCVKKTADGITFNFAHNTDSFAMAAQFSTDPKPVCTMSRGKGNGQVALGGRSIRTRKRQS</sequence>
<feature type="compositionally biased region" description="Low complexity" evidence="3">
    <location>
        <begin position="359"/>
        <end position="391"/>
    </location>
</feature>
<dbReference type="STRING" id="2082308.A0A2K1QIL8"/>
<evidence type="ECO:0000313" key="5">
    <source>
        <dbReference type="Proteomes" id="UP000243797"/>
    </source>
</evidence>
<name>A0A2K1QIL8_9PEZI</name>
<dbReference type="PANTHER" id="PTHR10188">
    <property type="entry name" value="L-ASPARAGINASE"/>
    <property type="match status" value="1"/>
</dbReference>
<dbReference type="InterPro" id="IPR029055">
    <property type="entry name" value="Ntn_hydrolases_N"/>
</dbReference>
<dbReference type="GO" id="GO:0051604">
    <property type="term" value="P:protein maturation"/>
    <property type="evidence" value="ECO:0007669"/>
    <property type="project" value="TreeGrafter"/>
</dbReference>
<dbReference type="CDD" id="cd04514">
    <property type="entry name" value="Taspase1_like"/>
    <property type="match status" value="2"/>
</dbReference>
<dbReference type="PANTHER" id="PTHR10188:SF8">
    <property type="entry name" value="THREONINE ASPARTASE 1"/>
    <property type="match status" value="1"/>
</dbReference>
<feature type="region of interest" description="Disordered" evidence="3">
    <location>
        <begin position="178"/>
        <end position="211"/>
    </location>
</feature>
<dbReference type="InterPro" id="IPR000246">
    <property type="entry name" value="Peptidase_T2"/>
</dbReference>
<dbReference type="FunFam" id="3.60.20.30:FF:000007">
    <property type="entry name" value="Similar to threonine aspartase"/>
    <property type="match status" value="1"/>
</dbReference>
<dbReference type="GO" id="GO:0005737">
    <property type="term" value="C:cytoplasm"/>
    <property type="evidence" value="ECO:0007669"/>
    <property type="project" value="TreeGrafter"/>
</dbReference>
<dbReference type="Pfam" id="PF01112">
    <property type="entry name" value="Asparaginase_2"/>
    <property type="match status" value="2"/>
</dbReference>
<feature type="compositionally biased region" description="Polar residues" evidence="3">
    <location>
        <begin position="182"/>
        <end position="199"/>
    </location>
</feature>
<feature type="active site" description="Nucleophile" evidence="1">
    <location>
        <position position="428"/>
    </location>
</feature>
<dbReference type="Gene3D" id="3.60.20.30">
    <property type="entry name" value="(Glycosyl)asparaginase"/>
    <property type="match status" value="1"/>
</dbReference>
<feature type="region of interest" description="Disordered" evidence="3">
    <location>
        <begin position="359"/>
        <end position="423"/>
    </location>
</feature>
<organism evidence="4 5">
    <name type="scientific">Sphaceloma murrayae</name>
    <dbReference type="NCBI Taxonomy" id="2082308"/>
    <lineage>
        <taxon>Eukaryota</taxon>
        <taxon>Fungi</taxon>
        <taxon>Dikarya</taxon>
        <taxon>Ascomycota</taxon>
        <taxon>Pezizomycotina</taxon>
        <taxon>Dothideomycetes</taxon>
        <taxon>Dothideomycetidae</taxon>
        <taxon>Myriangiales</taxon>
        <taxon>Elsinoaceae</taxon>
        <taxon>Sphaceloma</taxon>
    </lineage>
</organism>
<dbReference type="Proteomes" id="UP000243797">
    <property type="component" value="Unassembled WGS sequence"/>
</dbReference>
<dbReference type="GO" id="GO:0004298">
    <property type="term" value="F:threonine-type endopeptidase activity"/>
    <property type="evidence" value="ECO:0007669"/>
    <property type="project" value="InterPro"/>
</dbReference>
<reference evidence="4 5" key="1">
    <citation type="submission" date="2017-06" db="EMBL/GenBank/DDBJ databases">
        <title>Draft genome sequence of a variant of Elsinoe murrayae.</title>
        <authorList>
            <person name="Cheng Q."/>
        </authorList>
    </citation>
    <scope>NUCLEOTIDE SEQUENCE [LARGE SCALE GENOMIC DNA]</scope>
    <source>
        <strain evidence="4 5">CQ-2017a</strain>
    </source>
</reference>
<dbReference type="EMBL" id="NKHZ01000082">
    <property type="protein sequence ID" value="PNS14740.1"/>
    <property type="molecule type" value="Genomic_DNA"/>
</dbReference>
<proteinExistence type="predicted"/>
<feature type="site" description="Cleavage; by autolysis" evidence="2">
    <location>
        <begin position="427"/>
        <end position="428"/>
    </location>
</feature>
<evidence type="ECO:0000256" key="2">
    <source>
        <dbReference type="PIRSR" id="PIRSR600246-3"/>
    </source>
</evidence>
<feature type="compositionally biased region" description="Basic and acidic residues" evidence="3">
    <location>
        <begin position="200"/>
        <end position="211"/>
    </location>
</feature>
<accession>A0A2K1QIL8</accession>
<evidence type="ECO:0000256" key="3">
    <source>
        <dbReference type="SAM" id="MobiDB-lite"/>
    </source>
</evidence>
<keyword evidence="5" id="KW-1185">Reference proteome</keyword>
<protein>
    <recommendedName>
        <fullName evidence="6">Threonine aspartase 1</fullName>
    </recommendedName>
</protein>
<dbReference type="InterPro" id="IPR037464">
    <property type="entry name" value="Taspase1"/>
</dbReference>
<evidence type="ECO:0008006" key="6">
    <source>
        <dbReference type="Google" id="ProtNLM"/>
    </source>
</evidence>
<evidence type="ECO:0000313" key="4">
    <source>
        <dbReference type="EMBL" id="PNS14740.1"/>
    </source>
</evidence>
<dbReference type="AlphaFoldDB" id="A0A2K1QIL8"/>
<gene>
    <name evidence="4" type="ORF">CAC42_1762</name>
</gene>
<feature type="compositionally biased region" description="Low complexity" evidence="3">
    <location>
        <begin position="250"/>
        <end position="266"/>
    </location>
</feature>
<feature type="region of interest" description="Disordered" evidence="3">
    <location>
        <begin position="592"/>
        <end position="613"/>
    </location>
</feature>
<comment type="caution">
    <text evidence="4">The sequence shown here is derived from an EMBL/GenBank/DDBJ whole genome shotgun (WGS) entry which is preliminary data.</text>
</comment>
<dbReference type="InParanoid" id="A0A2K1QIL8"/>
<dbReference type="SUPFAM" id="SSF56235">
    <property type="entry name" value="N-terminal nucleophile aminohydrolases (Ntn hydrolases)"/>
    <property type="match status" value="1"/>
</dbReference>
<feature type="compositionally biased region" description="Polar residues" evidence="3">
    <location>
        <begin position="394"/>
        <end position="404"/>
    </location>
</feature>
<feature type="region of interest" description="Disordered" evidence="3">
    <location>
        <begin position="225"/>
        <end position="301"/>
    </location>
</feature>
<dbReference type="OrthoDB" id="77601at2759"/>